<dbReference type="PATRIC" id="fig|1766.6.peg.1896"/>
<evidence type="ECO:0000313" key="5">
    <source>
        <dbReference type="Proteomes" id="UP000255389"/>
    </source>
</evidence>
<accession>A0A0N9YES9</accession>
<reference evidence="2" key="3">
    <citation type="submission" date="2023-10" db="EMBL/GenBank/DDBJ databases">
        <title>Mycolicibacterium fortuitum clinical isolates causing pulmonary infections in humans.</title>
        <authorList>
            <person name="Mejia-Ponce P.M."/>
            <person name="Zenteno-Cuevas R."/>
            <person name="Licona-Cassani C."/>
        </authorList>
    </citation>
    <scope>NUCLEOTIDE SEQUENCE</scope>
    <source>
        <strain evidence="2">M8</strain>
    </source>
</reference>
<dbReference type="STRING" id="1766.XA26_19140"/>
<dbReference type="AlphaFoldDB" id="A0A0N9YES9"/>
<dbReference type="Proteomes" id="UP000255389">
    <property type="component" value="Unassembled WGS sequence"/>
</dbReference>
<dbReference type="EMBL" id="CP011269">
    <property type="protein sequence ID" value="ALI25761.1"/>
    <property type="molecule type" value="Genomic_DNA"/>
</dbReference>
<keyword evidence="4" id="KW-1185">Reference proteome</keyword>
<dbReference type="GeneID" id="93412384"/>
<name>A0A0N9YES9_MYCFO</name>
<protein>
    <submittedName>
        <fullName evidence="2 3">Metallothionein</fullName>
    </submittedName>
</protein>
<organism evidence="1 4">
    <name type="scientific">Mycolicibacterium fortuitum</name>
    <name type="common">Mycobacterium fortuitum</name>
    <dbReference type="NCBI Taxonomy" id="1766"/>
    <lineage>
        <taxon>Bacteria</taxon>
        <taxon>Bacillati</taxon>
        <taxon>Actinomycetota</taxon>
        <taxon>Actinomycetes</taxon>
        <taxon>Mycobacteriales</taxon>
        <taxon>Mycobacteriaceae</taxon>
        <taxon>Mycolicibacterium</taxon>
    </lineage>
</organism>
<sequence length="49" mass="5105">MSAVPAGTVLTCAHEGCGCRIRVESECHCEGPESSYKCTCGADMVPVTQ</sequence>
<evidence type="ECO:0000313" key="2">
    <source>
        <dbReference type="EMBL" id="MDV7290688.1"/>
    </source>
</evidence>
<dbReference type="EMBL" id="JAWLVV010000007">
    <property type="protein sequence ID" value="MDV7290688.1"/>
    <property type="molecule type" value="Genomic_DNA"/>
</dbReference>
<dbReference type="KEGG" id="mft:XA26_19140"/>
<dbReference type="EMBL" id="UGQY01000001">
    <property type="protein sequence ID" value="STZ72879.1"/>
    <property type="molecule type" value="Genomic_DNA"/>
</dbReference>
<reference evidence="3 5" key="2">
    <citation type="submission" date="2018-06" db="EMBL/GenBank/DDBJ databases">
        <authorList>
            <consortium name="Pathogen Informatics"/>
            <person name="Doyle S."/>
        </authorList>
    </citation>
    <scope>NUCLEOTIDE SEQUENCE [LARGE SCALE GENOMIC DNA]</scope>
    <source>
        <strain evidence="3 5">NCTC1542</strain>
    </source>
</reference>
<reference evidence="1 4" key="1">
    <citation type="journal article" date="2015" name="MBio">
        <title>Enzymatic Degradation of Phenazines Can Generate Energy and Protect Sensitive Organisms from Toxicity.</title>
        <authorList>
            <person name="Costa K.C."/>
            <person name="Bergkessel M."/>
            <person name="Saunders S."/>
            <person name="Korlach J."/>
            <person name="Newman D.K."/>
        </authorList>
    </citation>
    <scope>NUCLEOTIDE SEQUENCE [LARGE SCALE GENOMIC DNA]</scope>
    <source>
        <strain evidence="1 4">CT6</strain>
    </source>
</reference>
<dbReference type="RefSeq" id="WP_003882808.1">
    <property type="nucleotide sequence ID" value="NZ_CP011269.1"/>
</dbReference>
<gene>
    <name evidence="3" type="primary">mymT</name>
    <name evidence="3" type="ORF">NCTC1542_00417</name>
    <name evidence="2" type="ORF">R4485_10970</name>
    <name evidence="1" type="ORF">XA26_19140</name>
</gene>
<evidence type="ECO:0000313" key="3">
    <source>
        <dbReference type="EMBL" id="STZ72879.1"/>
    </source>
</evidence>
<dbReference type="Proteomes" id="UP001186041">
    <property type="component" value="Unassembled WGS sequence"/>
</dbReference>
<evidence type="ECO:0000313" key="1">
    <source>
        <dbReference type="EMBL" id="ALI25761.1"/>
    </source>
</evidence>
<proteinExistence type="predicted"/>
<evidence type="ECO:0000313" key="4">
    <source>
        <dbReference type="Proteomes" id="UP000057134"/>
    </source>
</evidence>
<dbReference type="Proteomes" id="UP000057134">
    <property type="component" value="Chromosome"/>
</dbReference>